<keyword evidence="7" id="KW-0131">Cell cycle</keyword>
<feature type="compositionally biased region" description="Acidic residues" evidence="8">
    <location>
        <begin position="79"/>
        <end position="95"/>
    </location>
</feature>
<gene>
    <name evidence="11" type="ORF">C6P40_005512</name>
</gene>
<feature type="region of interest" description="Disordered" evidence="8">
    <location>
        <begin position="1"/>
        <end position="95"/>
    </location>
</feature>
<feature type="compositionally biased region" description="Basic and acidic residues" evidence="8">
    <location>
        <begin position="1"/>
        <end position="15"/>
    </location>
</feature>
<accession>A0A9P6WL36</accession>
<dbReference type="Pfam" id="PF12719">
    <property type="entry name" value="Cnd3"/>
    <property type="match status" value="1"/>
</dbReference>
<dbReference type="PANTHER" id="PTHR14418">
    <property type="entry name" value="CONDENSIN COMPLEX SUBUNIT 3-RELATED"/>
    <property type="match status" value="1"/>
</dbReference>
<reference evidence="11" key="1">
    <citation type="submission" date="2020-11" db="EMBL/GenBank/DDBJ databases">
        <title>Kefir isolates.</title>
        <authorList>
            <person name="Marcisauskas S."/>
            <person name="Kim Y."/>
            <person name="Blasche S."/>
        </authorList>
    </citation>
    <scope>NUCLEOTIDE SEQUENCE</scope>
    <source>
        <strain evidence="11">Olga-1</strain>
    </source>
</reference>
<proteinExistence type="inferred from homology"/>
<protein>
    <recommendedName>
        <fullName evidence="10">Nuclear condensin complex subunit 3 C-terminal domain-containing protein</fullName>
    </recommendedName>
</protein>
<dbReference type="GO" id="GO:0007076">
    <property type="term" value="P:mitotic chromosome condensation"/>
    <property type="evidence" value="ECO:0007669"/>
    <property type="project" value="InterPro"/>
</dbReference>
<dbReference type="GO" id="GO:0051301">
    <property type="term" value="P:cell division"/>
    <property type="evidence" value="ECO:0007669"/>
    <property type="project" value="UniProtKB-KW"/>
</dbReference>
<comment type="caution">
    <text evidence="11">The sequence shown here is derived from an EMBL/GenBank/DDBJ whole genome shotgun (WGS) entry which is preliminary data.</text>
</comment>
<keyword evidence="4" id="KW-0132">Cell division</keyword>
<feature type="region of interest" description="Disordered" evidence="8">
    <location>
        <begin position="1079"/>
        <end position="1136"/>
    </location>
</feature>
<dbReference type="PANTHER" id="PTHR14418:SF5">
    <property type="entry name" value="CONDENSIN COMPLEX SUBUNIT 3"/>
    <property type="match status" value="1"/>
</dbReference>
<dbReference type="InterPro" id="IPR025977">
    <property type="entry name" value="Cnd3_C"/>
</dbReference>
<keyword evidence="6" id="KW-0226">DNA condensation</keyword>
<feature type="region of interest" description="Disordered" evidence="8">
    <location>
        <begin position="1151"/>
        <end position="1192"/>
    </location>
</feature>
<evidence type="ECO:0000313" key="12">
    <source>
        <dbReference type="Proteomes" id="UP000697127"/>
    </source>
</evidence>
<feature type="compositionally biased region" description="Acidic residues" evidence="8">
    <location>
        <begin position="1127"/>
        <end position="1136"/>
    </location>
</feature>
<dbReference type="InterPro" id="IPR027165">
    <property type="entry name" value="CND3"/>
</dbReference>
<evidence type="ECO:0000256" key="3">
    <source>
        <dbReference type="ARBA" id="ARBA00022454"/>
    </source>
</evidence>
<dbReference type="GO" id="GO:0000796">
    <property type="term" value="C:condensin complex"/>
    <property type="evidence" value="ECO:0007669"/>
    <property type="project" value="InterPro"/>
</dbReference>
<dbReference type="InterPro" id="IPR016024">
    <property type="entry name" value="ARM-type_fold"/>
</dbReference>
<feature type="compositionally biased region" description="Acidic residues" evidence="8">
    <location>
        <begin position="39"/>
        <end position="54"/>
    </location>
</feature>
<organism evidence="11 12">
    <name type="scientific">Pichia californica</name>
    <dbReference type="NCBI Taxonomy" id="460514"/>
    <lineage>
        <taxon>Eukaryota</taxon>
        <taxon>Fungi</taxon>
        <taxon>Dikarya</taxon>
        <taxon>Ascomycota</taxon>
        <taxon>Saccharomycotina</taxon>
        <taxon>Pichiomycetes</taxon>
        <taxon>Pichiales</taxon>
        <taxon>Pichiaceae</taxon>
        <taxon>Pichia</taxon>
    </lineage>
</organism>
<feature type="compositionally biased region" description="Basic and acidic residues" evidence="8">
    <location>
        <begin position="1079"/>
        <end position="1094"/>
    </location>
</feature>
<evidence type="ECO:0000256" key="5">
    <source>
        <dbReference type="ARBA" id="ARBA00022776"/>
    </source>
</evidence>
<dbReference type="Gene3D" id="1.25.10.10">
    <property type="entry name" value="Leucine-rich Repeat Variant"/>
    <property type="match status" value="1"/>
</dbReference>
<evidence type="ECO:0000256" key="4">
    <source>
        <dbReference type="ARBA" id="ARBA00022618"/>
    </source>
</evidence>
<comment type="subcellular location">
    <subcellularLocation>
        <location evidence="1">Chromosome</location>
    </subcellularLocation>
</comment>
<feature type="transmembrane region" description="Helical" evidence="9">
    <location>
        <begin position="1227"/>
        <end position="1246"/>
    </location>
</feature>
<name>A0A9P6WL36_9ASCO</name>
<comment type="similarity">
    <text evidence="2">Belongs to the CND3 (condensin subunit 3) family.</text>
</comment>
<evidence type="ECO:0000256" key="6">
    <source>
        <dbReference type="ARBA" id="ARBA00023067"/>
    </source>
</evidence>
<evidence type="ECO:0000256" key="9">
    <source>
        <dbReference type="SAM" id="Phobius"/>
    </source>
</evidence>
<dbReference type="SUPFAM" id="SSF48371">
    <property type="entry name" value="ARM repeat"/>
    <property type="match status" value="1"/>
</dbReference>
<evidence type="ECO:0000256" key="1">
    <source>
        <dbReference type="ARBA" id="ARBA00004286"/>
    </source>
</evidence>
<dbReference type="InterPro" id="IPR011989">
    <property type="entry name" value="ARM-like"/>
</dbReference>
<evidence type="ECO:0000256" key="7">
    <source>
        <dbReference type="ARBA" id="ARBA00023306"/>
    </source>
</evidence>
<evidence type="ECO:0000256" key="8">
    <source>
        <dbReference type="SAM" id="MobiDB-lite"/>
    </source>
</evidence>
<keyword evidence="5" id="KW-0498">Mitosis</keyword>
<dbReference type="EMBL" id="PUHW01000099">
    <property type="protein sequence ID" value="KAG0689139.1"/>
    <property type="molecule type" value="Genomic_DNA"/>
</dbReference>
<feature type="region of interest" description="Disordered" evidence="8">
    <location>
        <begin position="635"/>
        <end position="658"/>
    </location>
</feature>
<evidence type="ECO:0000256" key="2">
    <source>
        <dbReference type="ARBA" id="ARBA00006533"/>
    </source>
</evidence>
<evidence type="ECO:0000313" key="11">
    <source>
        <dbReference type="EMBL" id="KAG0689139.1"/>
    </source>
</evidence>
<evidence type="ECO:0000259" key="10">
    <source>
        <dbReference type="Pfam" id="PF12719"/>
    </source>
</evidence>
<dbReference type="GO" id="GO:0000793">
    <property type="term" value="C:condensed chromosome"/>
    <property type="evidence" value="ECO:0007669"/>
    <property type="project" value="TreeGrafter"/>
</dbReference>
<keyword evidence="9" id="KW-0812">Transmembrane</keyword>
<keyword evidence="9" id="KW-0472">Membrane</keyword>
<keyword evidence="12" id="KW-1185">Reference proteome</keyword>
<keyword evidence="3" id="KW-0158">Chromosome</keyword>
<keyword evidence="9" id="KW-1133">Transmembrane helix</keyword>
<dbReference type="Proteomes" id="UP000697127">
    <property type="component" value="Unassembled WGS sequence"/>
</dbReference>
<feature type="domain" description="Nuclear condensin complex subunit 3 C-terminal" evidence="10">
    <location>
        <begin position="727"/>
        <end position="1016"/>
    </location>
</feature>
<sequence length="1285" mass="146521">MRSIAIKDMEGEKKGSVAPHRRQINDDLSDAANTTDSDAGNDEYSNDEESDEDIFVNAEEIIGNSKENIKGNGESNNNDNEDDNEEDDDVDDDGDIDKAIAKADKPKQKKPSRRNRQVINQINNINTFDELQLMIRKSFQEVQTTVAVHKRQLSIMKGIMLKAHSLRVSDEFNDFFSKMLNKILPAKKNIKAANRVVKFVSSFFLMMNPANFKEDDENYGKTIEQIDDIYSIFIEKLLKYLVKGLDAMNSSVRYRVCHLLSHLIGNCGGIDEEMYELLSDELTARIYDKDAAVRTKAITALACFQNDDNTSLSLAGKKIRFIMQNDLNNEVRRTCLKNIEKNKYTEPYIVERARDVDKVNRRIVFSKILPSFDNISSINSENRTRLLGWGLRDRDESVRKAASEWLTETWMRDSDNDLTDFLENLNVIENDISDTAVRALLDKKPEIVESLNLEPDFYENLTPSLSLMIRVVFEYCQDNNKDDIIDKLFPVATDFAMLFAKYFKLRTDNLLKISENREKLEQDPNHAIQLGIIDPDEYNYIIMQLLKIAVDYDYSDEFGRSKMYSILRSTLSNNTVTEPILPLLMECLRKLAINERDFCQMTVEIINDLRDTEYERIMALKREEEERKLQEEAEYARNKRRRRKGANVSQSEDEDDVAAADEVAKINAKVESLLREPSDEEEEDSDYDEYHSAMNDMSRQSIYEANKSIQEQIDQVSILSPGIITDCLTITKCMLQYVFSPLKENMLLISLLDNFIVPCVNQRSEVAVRELALICHGLCGLLDKEVAISTMVVAGIFVTRSDHESFVVAGLKVIGDLLTAHGISILQSDNQRSIDSMAVAKVFYRTLKDDSKPEAQAVVAVTLFKLFLCDVIDDDELFETTLLTYFNPKVNKNLPLKQCLSFCIPTYAFSHEKHQELIASIVYDTVERLYKDWSNIVELNRELEVKKPVTPTYIIEHLVYWTDPTVRASISEDEVKVSTIHLDVGVHLMKLLRKYDYQNKTHKILYKPIIKALTTLVFTEYADIEKLRAFKECFDDDNLCQGDLDIVLNSDTVTKNYFLKAHTYIMECLGAAEKMEKERLEKEEKEETTVKNEEKEGEDDVVESNVNGIVIDQDDLEEKSIVKEEKNDNDDDIEGDFEDDMVHAAAQSSMVIEENSEANSEADESKTVTTGLEENELDLESDPNVGVDGEDEDSDLSIEIVEMKAIPQQALTSKPTIMGLSFQASNAIVYLSYGAMLVSGVAIAVYQLRKNKNGKTEFLSSNGTRTGLPLSLNFIASGKYLFIGE</sequence>